<evidence type="ECO:0000256" key="5">
    <source>
        <dbReference type="SAM" id="MobiDB-lite"/>
    </source>
</evidence>
<protein>
    <recommendedName>
        <fullName evidence="6">PNPLA domain-containing protein</fullName>
    </recommendedName>
</protein>
<feature type="region of interest" description="Disordered" evidence="5">
    <location>
        <begin position="222"/>
        <end position="255"/>
    </location>
</feature>
<gene>
    <name evidence="7" type="ORF">DKG74_21020</name>
</gene>
<dbReference type="AlphaFoldDB" id="A0A317DSF7"/>
<accession>A0A317DSF7</accession>
<feature type="active site" description="Nucleophile" evidence="4">
    <location>
        <position position="54"/>
    </location>
</feature>
<keyword evidence="2 4" id="KW-0442">Lipid degradation</keyword>
<feature type="short sequence motif" description="GXSXG" evidence="4">
    <location>
        <begin position="52"/>
        <end position="56"/>
    </location>
</feature>
<evidence type="ECO:0000313" key="7">
    <source>
        <dbReference type="EMBL" id="PWR17599.1"/>
    </source>
</evidence>
<dbReference type="SUPFAM" id="SSF52151">
    <property type="entry name" value="FabD/lysophospholipase-like"/>
    <property type="match status" value="1"/>
</dbReference>
<keyword evidence="8" id="KW-1185">Reference proteome</keyword>
<dbReference type="InterPro" id="IPR016035">
    <property type="entry name" value="Acyl_Trfase/lysoPLipase"/>
</dbReference>
<dbReference type="Pfam" id="PF01734">
    <property type="entry name" value="Patatin"/>
    <property type="match status" value="1"/>
</dbReference>
<dbReference type="PANTHER" id="PTHR14226:SF76">
    <property type="entry name" value="NTE FAMILY PROTEIN RSSA"/>
    <property type="match status" value="1"/>
</dbReference>
<dbReference type="EMBL" id="QGLE01000023">
    <property type="protein sequence ID" value="PWR17599.1"/>
    <property type="molecule type" value="Genomic_DNA"/>
</dbReference>
<reference evidence="7 8" key="1">
    <citation type="submission" date="2018-05" db="EMBL/GenBank/DDBJ databases">
        <title>Zavarzinia sp. HR-AS.</title>
        <authorList>
            <person name="Lee Y."/>
            <person name="Jeon C.O."/>
        </authorList>
    </citation>
    <scope>NUCLEOTIDE SEQUENCE [LARGE SCALE GENOMIC DNA]</scope>
    <source>
        <strain evidence="7 8">HR-AS</strain>
    </source>
</reference>
<evidence type="ECO:0000259" key="6">
    <source>
        <dbReference type="PROSITE" id="PS51635"/>
    </source>
</evidence>
<dbReference type="GO" id="GO:0016042">
    <property type="term" value="P:lipid catabolic process"/>
    <property type="evidence" value="ECO:0007669"/>
    <property type="project" value="UniProtKB-UniRule"/>
</dbReference>
<dbReference type="Gene3D" id="3.40.1090.10">
    <property type="entry name" value="Cytosolic phospholipase A2 catalytic domain"/>
    <property type="match status" value="1"/>
</dbReference>
<feature type="compositionally biased region" description="Basic residues" evidence="5">
    <location>
        <begin position="242"/>
        <end position="251"/>
    </location>
</feature>
<feature type="short sequence motif" description="DGA/G" evidence="4">
    <location>
        <begin position="168"/>
        <end position="170"/>
    </location>
</feature>
<evidence type="ECO:0000256" key="2">
    <source>
        <dbReference type="ARBA" id="ARBA00022963"/>
    </source>
</evidence>
<feature type="domain" description="PNPLA" evidence="6">
    <location>
        <begin position="21"/>
        <end position="181"/>
    </location>
</feature>
<evidence type="ECO:0000313" key="8">
    <source>
        <dbReference type="Proteomes" id="UP000245461"/>
    </source>
</evidence>
<feature type="active site" description="Proton acceptor" evidence="4">
    <location>
        <position position="168"/>
    </location>
</feature>
<dbReference type="PROSITE" id="PS51635">
    <property type="entry name" value="PNPLA"/>
    <property type="match status" value="1"/>
</dbReference>
<dbReference type="OrthoDB" id="5290098at2"/>
<evidence type="ECO:0000256" key="3">
    <source>
        <dbReference type="ARBA" id="ARBA00023098"/>
    </source>
</evidence>
<dbReference type="InterPro" id="IPR002641">
    <property type="entry name" value="PNPLA_dom"/>
</dbReference>
<evidence type="ECO:0000256" key="1">
    <source>
        <dbReference type="ARBA" id="ARBA00022801"/>
    </source>
</evidence>
<dbReference type="Proteomes" id="UP000245461">
    <property type="component" value="Unassembled WGS sequence"/>
</dbReference>
<dbReference type="InterPro" id="IPR050301">
    <property type="entry name" value="NTE"/>
</dbReference>
<comment type="caution">
    <text evidence="4">Lacks conserved residue(s) required for the propagation of feature annotation.</text>
</comment>
<name>A0A317DSF7_9PROT</name>
<comment type="caution">
    <text evidence="7">The sequence shown here is derived from an EMBL/GenBank/DDBJ whole genome shotgun (WGS) entry which is preliminary data.</text>
</comment>
<dbReference type="GO" id="GO:0016787">
    <property type="term" value="F:hydrolase activity"/>
    <property type="evidence" value="ECO:0007669"/>
    <property type="project" value="UniProtKB-UniRule"/>
</dbReference>
<sequence length="329" mass="35493">MEVPILRGTRIMARNLPHVGLALGSGVARGFAHIGVLRALEARGVRPDVIAGTSIGAVVGAAYAAGKLDLLEDWAHSLAKRKFWRYLDPRMSGGSLFGGQRLSDQLLQHLADIEIGALSRPFVAVATDLVSGHEIWLREGPVVEAVRASYALPGIFPPVERQGRWLVDGALVNPVPISVCRAMEARIVVAVNLNADSFGRARVQSPAPEADEILQDIEAAEAEAEATDPARPRLRWLPVPRPRGKARVKPPPRRDAPGIMSVIASAFDIVQDRLTRSRLAGEPPDVTIAPRLNSYGFMDFDRAEDMIGLGAAAVERAWPDLDEALGSLM</sequence>
<evidence type="ECO:0000256" key="4">
    <source>
        <dbReference type="PROSITE-ProRule" id="PRU01161"/>
    </source>
</evidence>
<keyword evidence="3 4" id="KW-0443">Lipid metabolism</keyword>
<organism evidence="7 8">
    <name type="scientific">Zavarzinia aquatilis</name>
    <dbReference type="NCBI Taxonomy" id="2211142"/>
    <lineage>
        <taxon>Bacteria</taxon>
        <taxon>Pseudomonadati</taxon>
        <taxon>Pseudomonadota</taxon>
        <taxon>Alphaproteobacteria</taxon>
        <taxon>Rhodospirillales</taxon>
        <taxon>Zavarziniaceae</taxon>
        <taxon>Zavarzinia</taxon>
    </lineage>
</organism>
<proteinExistence type="predicted"/>
<dbReference type="PANTHER" id="PTHR14226">
    <property type="entry name" value="NEUROPATHY TARGET ESTERASE/SWISS CHEESE D.MELANOGASTER"/>
    <property type="match status" value="1"/>
</dbReference>
<keyword evidence="1 4" id="KW-0378">Hydrolase</keyword>